<keyword evidence="3" id="KW-0605">Phycobilisome</keyword>
<dbReference type="Gene3D" id="1.25.10.10">
    <property type="entry name" value="Leucine-rich Repeat Variant"/>
    <property type="match status" value="3"/>
</dbReference>
<sequence length="755" mass="83799">MANRFPEPKLPELRLEAANENTSPQRLEELAKVNIELTRIVAKNANTAPQFLQHLSSNSDTLIRKNIAANPNTPTEILLELGAEFPQQLLDNPVFYLLLLENPNFVSDIPIVTLQSLLKLDEVPPSFLELATNHDDVEVLLTIAMNPKTPKTALRALTQVQNIEVAEAAFLHVSLGGEMQHGWDEAAFGAMQTTNLPRDRQSEMYLWAIGAVPDYLLKTLDAEVRLHIAGSLDSSEDILAVLAKDSYSRVRAMVAQNPRTPINIVEDLMGDVSDIVREAIANHPLTPLTLHQQFQLQLEATENPVTSVDILRQLSTSQWMRIRLGVAAHFNTPGEVLLRLASDEDVMVRKAVALNVNSTAEALEQLATDNDAWIAKIVASHPNNPAKNDFLAQKTTIHDYINTARAQGIPIMPAYAVYDPNLLTAMAESSNYDTRQRVAQHPNTPIHVLEKLIDKEDNSILETALSNLSHNSKTPANTLQCLAQTSDLKICTTVARHRNTSSMTLKQLAKHHRWEVRTIAAKNLKTPQETLIQLIQDKHRTVREAAINNPYAPASLLQQLDILKNKNTSPQTLNQLSTSKWVIIRQGVARHPNIDKNLLKQLAEDRVNMVRLGVAENPNTPSSLLELLAVDKDDAITIAVANHPHTSLNILQQLAILGKPDNQIKQAAVKALIKRSPDKISQILADCITSFTPIYTRLLVFLHPSTPSEILAQNIHSSSWLERYAIAQNPNTPDDIRTALTRDGNRVVRAAAFRG</sequence>
<dbReference type="InterPro" id="IPR011989">
    <property type="entry name" value="ARM-like"/>
</dbReference>
<evidence type="ECO:0000256" key="3">
    <source>
        <dbReference type="ARBA" id="ARBA00022738"/>
    </source>
</evidence>
<gene>
    <name evidence="5" type="ORF">NIES267_36880</name>
</gene>
<accession>A0A1Z4LSH9</accession>
<evidence type="ECO:0008006" key="7">
    <source>
        <dbReference type="Google" id="ProtNLM"/>
    </source>
</evidence>
<dbReference type="Pfam" id="PF01816">
    <property type="entry name" value="LRV"/>
    <property type="match status" value="1"/>
</dbReference>
<evidence type="ECO:0000256" key="2">
    <source>
        <dbReference type="ARBA" id="ARBA00022549"/>
    </source>
</evidence>
<dbReference type="GO" id="GO:0030089">
    <property type="term" value="C:phycobilisome"/>
    <property type="evidence" value="ECO:0007669"/>
    <property type="project" value="UniProtKB-KW"/>
</dbReference>
<evidence type="ECO:0000313" key="6">
    <source>
        <dbReference type="Proteomes" id="UP000218418"/>
    </source>
</evidence>
<dbReference type="EMBL" id="AP018227">
    <property type="protein sequence ID" value="BAY84192.1"/>
    <property type="molecule type" value="Genomic_DNA"/>
</dbReference>
<comment type="similarity">
    <text evidence="1">Belongs to the CpcE/RpcE/PecE family.</text>
</comment>
<dbReference type="GO" id="GO:0016829">
    <property type="term" value="F:lyase activity"/>
    <property type="evidence" value="ECO:0007669"/>
    <property type="project" value="UniProtKB-KW"/>
</dbReference>
<evidence type="ECO:0000256" key="4">
    <source>
        <dbReference type="ARBA" id="ARBA00023239"/>
    </source>
</evidence>
<protein>
    <recommendedName>
        <fullName evidence="7">Leucine rich repeat variant</fullName>
    </recommendedName>
</protein>
<keyword evidence="2" id="KW-0042">Antenna complex</keyword>
<dbReference type="SUPFAM" id="SSF48371">
    <property type="entry name" value="ARM repeat"/>
    <property type="match status" value="3"/>
</dbReference>
<keyword evidence="4" id="KW-0456">Lyase</keyword>
<organism evidence="5 6">
    <name type="scientific">Calothrix parasitica NIES-267</name>
    <dbReference type="NCBI Taxonomy" id="1973488"/>
    <lineage>
        <taxon>Bacteria</taxon>
        <taxon>Bacillati</taxon>
        <taxon>Cyanobacteriota</taxon>
        <taxon>Cyanophyceae</taxon>
        <taxon>Nostocales</taxon>
        <taxon>Calotrichaceae</taxon>
        <taxon>Calothrix</taxon>
    </lineage>
</organism>
<evidence type="ECO:0000256" key="1">
    <source>
        <dbReference type="ARBA" id="ARBA00009299"/>
    </source>
</evidence>
<reference evidence="5 6" key="1">
    <citation type="submission" date="2017-06" db="EMBL/GenBank/DDBJ databases">
        <title>Genome sequencing of cyanobaciteial culture collection at National Institute for Environmental Studies (NIES).</title>
        <authorList>
            <person name="Hirose Y."/>
            <person name="Shimura Y."/>
            <person name="Fujisawa T."/>
            <person name="Nakamura Y."/>
            <person name="Kawachi M."/>
        </authorList>
    </citation>
    <scope>NUCLEOTIDE SEQUENCE [LARGE SCALE GENOMIC DNA]</scope>
    <source>
        <strain evidence="5 6">NIES-267</strain>
    </source>
</reference>
<evidence type="ECO:0000313" key="5">
    <source>
        <dbReference type="EMBL" id="BAY84192.1"/>
    </source>
</evidence>
<proteinExistence type="inferred from homology"/>
<dbReference type="InterPro" id="IPR016024">
    <property type="entry name" value="ARM-type_fold"/>
</dbReference>
<dbReference type="InterPro" id="IPR004830">
    <property type="entry name" value="LRR_variant"/>
</dbReference>
<dbReference type="AlphaFoldDB" id="A0A1Z4LSH9"/>
<name>A0A1Z4LSH9_9CYAN</name>
<dbReference type="Proteomes" id="UP000218418">
    <property type="component" value="Chromosome"/>
</dbReference>
<dbReference type="OrthoDB" id="500355at2"/>
<keyword evidence="6" id="KW-1185">Reference proteome</keyword>